<dbReference type="Pfam" id="PF10584">
    <property type="entry name" value="Proteasome_A_N"/>
    <property type="match status" value="1"/>
</dbReference>
<dbReference type="GO" id="GO:0019773">
    <property type="term" value="C:proteasome core complex, alpha-subunit complex"/>
    <property type="evidence" value="ECO:0007669"/>
    <property type="project" value="InterPro"/>
</dbReference>
<organism evidence="3 4">
    <name type="scientific">Edhazardia aedis (strain USNM 41457)</name>
    <name type="common">Microsporidian parasite</name>
    <dbReference type="NCBI Taxonomy" id="1003232"/>
    <lineage>
        <taxon>Eukaryota</taxon>
        <taxon>Fungi</taxon>
        <taxon>Fungi incertae sedis</taxon>
        <taxon>Microsporidia</taxon>
        <taxon>Edhazardia</taxon>
    </lineage>
</organism>
<dbReference type="OrthoDB" id="431557at2759"/>
<keyword evidence="1" id="KW-0647">Proteasome</keyword>
<dbReference type="HOGENOM" id="CLU_035750_9_1_1"/>
<comment type="caution">
    <text evidence="3">The sequence shown here is derived from an EMBL/GenBank/DDBJ whole genome shotgun (WGS) entry which is preliminary data.</text>
</comment>
<feature type="domain" description="Proteasome alpha-type subunits" evidence="2">
    <location>
        <begin position="3"/>
        <end position="25"/>
    </location>
</feature>
<evidence type="ECO:0000313" key="3">
    <source>
        <dbReference type="EMBL" id="EJW02123.1"/>
    </source>
</evidence>
<dbReference type="InParanoid" id="J8ZR16"/>
<gene>
    <name evidence="3" type="ORF">EDEG_00309</name>
</gene>
<dbReference type="SUPFAM" id="SSF56235">
    <property type="entry name" value="N-terminal nucleophile aminohydrolases (Ntn hydrolases)"/>
    <property type="match status" value="1"/>
</dbReference>
<dbReference type="InterPro" id="IPR001353">
    <property type="entry name" value="Proteasome_sua/b"/>
</dbReference>
<sequence>MSYETALAVFSPDGRLLQVERAQQASEQGSLVVFSTSKDSVLLCIEKRNTNKLLIEEQDCKLITICPISKIYMTFSGLSPDSLLIRDYTRIAVRNHKILTGENITLQQLANKLSSYKHEYTIARGKRPFGIRTVLMSKETENGPQIFVVEPDGNCSQYIKGAIGSRSENIIKYMEETDCDALEAIYQVTQNDTQKLVCFEISDFPEMIHEDVVKKRFDDIDKKAQNDGE</sequence>
<dbReference type="VEuPathDB" id="MicrosporidiaDB:EDEG_00309"/>
<dbReference type="Gene3D" id="3.60.20.10">
    <property type="entry name" value="Glutamine Phosphoribosylpyrophosphate, subunit 1, domain 1"/>
    <property type="match status" value="1"/>
</dbReference>
<dbReference type="Pfam" id="PF00227">
    <property type="entry name" value="Proteasome"/>
    <property type="match status" value="1"/>
</dbReference>
<evidence type="ECO:0000259" key="2">
    <source>
        <dbReference type="SMART" id="SM00948"/>
    </source>
</evidence>
<dbReference type="InterPro" id="IPR029055">
    <property type="entry name" value="Ntn_hydrolases_N"/>
</dbReference>
<dbReference type="STRING" id="1003232.J8ZR16"/>
<dbReference type="PANTHER" id="PTHR11599">
    <property type="entry name" value="PROTEASOME SUBUNIT ALPHA/BETA"/>
    <property type="match status" value="1"/>
</dbReference>
<keyword evidence="4" id="KW-1185">Reference proteome</keyword>
<dbReference type="GO" id="GO:0006511">
    <property type="term" value="P:ubiquitin-dependent protein catabolic process"/>
    <property type="evidence" value="ECO:0007669"/>
    <property type="project" value="InterPro"/>
</dbReference>
<evidence type="ECO:0000256" key="1">
    <source>
        <dbReference type="ARBA" id="ARBA00022942"/>
    </source>
</evidence>
<name>J8ZR16_EDHAE</name>
<dbReference type="InterPro" id="IPR000426">
    <property type="entry name" value="Proteasome_asu_N"/>
</dbReference>
<dbReference type="InterPro" id="IPR050115">
    <property type="entry name" value="Proteasome_alpha"/>
</dbReference>
<protein>
    <recommendedName>
        <fullName evidence="2">Proteasome alpha-type subunits domain-containing protein</fullName>
    </recommendedName>
</protein>
<accession>J8ZR16</accession>
<reference evidence="4" key="2">
    <citation type="submission" date="2015-07" db="EMBL/GenBank/DDBJ databases">
        <title>Contrasting host-pathogen interactions and genome evolution in two generalist and specialist microsporidian pathogens of mosquitoes.</title>
        <authorList>
            <consortium name="The Broad Institute Genomics Platform"/>
            <consortium name="The Broad Institute Genome Sequencing Center for Infectious Disease"/>
            <person name="Cuomo C.A."/>
            <person name="Sanscrainte N.D."/>
            <person name="Goldberg J.M."/>
            <person name="Heiman D."/>
            <person name="Young S."/>
            <person name="Zeng Q."/>
            <person name="Becnel J.J."/>
            <person name="Birren B.W."/>
        </authorList>
    </citation>
    <scope>NUCLEOTIDE SEQUENCE [LARGE SCALE GENOMIC DNA]</scope>
    <source>
        <strain evidence="4">USNM 41457</strain>
    </source>
</reference>
<dbReference type="EMBL" id="AFBI03000003">
    <property type="protein sequence ID" value="EJW02123.1"/>
    <property type="molecule type" value="Genomic_DNA"/>
</dbReference>
<dbReference type="AlphaFoldDB" id="J8ZR16"/>
<dbReference type="OMA" id="HQQPLHM"/>
<dbReference type="Proteomes" id="UP000003163">
    <property type="component" value="Unassembled WGS sequence"/>
</dbReference>
<proteinExistence type="predicted"/>
<reference evidence="3 4" key="1">
    <citation type="submission" date="2011-08" db="EMBL/GenBank/DDBJ databases">
        <authorList>
            <person name="Liu Z.J."/>
            <person name="Shi F.L."/>
            <person name="Lu J.Q."/>
            <person name="Li M."/>
            <person name="Wang Z.L."/>
        </authorList>
    </citation>
    <scope>NUCLEOTIDE SEQUENCE [LARGE SCALE GENOMIC DNA]</scope>
    <source>
        <strain evidence="3 4">USNM 41457</strain>
    </source>
</reference>
<dbReference type="SMART" id="SM00948">
    <property type="entry name" value="Proteasome_A_N"/>
    <property type="match status" value="1"/>
</dbReference>
<evidence type="ECO:0000313" key="4">
    <source>
        <dbReference type="Proteomes" id="UP000003163"/>
    </source>
</evidence>